<organism evidence="4 5">
    <name type="scientific">Ligilactobacillus pabuli</name>
    <dbReference type="NCBI Taxonomy" id="2886039"/>
    <lineage>
        <taxon>Bacteria</taxon>
        <taxon>Bacillati</taxon>
        <taxon>Bacillota</taxon>
        <taxon>Bacilli</taxon>
        <taxon>Lactobacillales</taxon>
        <taxon>Lactobacillaceae</taxon>
        <taxon>Ligilactobacillus</taxon>
    </lineage>
</organism>
<dbReference type="InterPro" id="IPR044068">
    <property type="entry name" value="CB"/>
</dbReference>
<name>A0ABQ5JEE5_9LACO</name>
<protein>
    <submittedName>
        <fullName evidence="4">Integrase</fullName>
    </submittedName>
</protein>
<evidence type="ECO:0000313" key="4">
    <source>
        <dbReference type="EMBL" id="GKS80439.1"/>
    </source>
</evidence>
<evidence type="ECO:0000259" key="3">
    <source>
        <dbReference type="PROSITE" id="PS51900"/>
    </source>
</evidence>
<accession>A0ABQ5JEE5</accession>
<dbReference type="RefSeq" id="WP_244053990.1">
    <property type="nucleotide sequence ID" value="NZ_BQXH01000001.1"/>
</dbReference>
<dbReference type="InterPro" id="IPR010998">
    <property type="entry name" value="Integrase_recombinase_N"/>
</dbReference>
<evidence type="ECO:0000256" key="2">
    <source>
        <dbReference type="PROSITE-ProRule" id="PRU01248"/>
    </source>
</evidence>
<dbReference type="Gene3D" id="1.10.150.130">
    <property type="match status" value="1"/>
</dbReference>
<sequence>MSFPYEKRFRHYLQTDKLAAQATETDTCHDVNDLFTYLRNFNETYRQSPDLSVLEETDINEYLIMLQTKRAIKNTTYNKVLTHLNTYFKFLFKNKLSHSLPTLAIKGLKRPQKQLVELLGWQQDLVSYLNSDQLSNYSKMVLLLLTHFYTITEIVTPGFYQVLDREDWQPAETNFIQRFQQEQASLQQLQNSPDLFLKVRLDLTEPHLSLAGLHKILKNDQPFCDLPLAPRRLYQAVIMDFIQRHQELTDSQLCGQLRLNPTSLNYYRGLLTQQRI</sequence>
<dbReference type="EMBL" id="BQXH01000001">
    <property type="protein sequence ID" value="GKS80439.1"/>
    <property type="molecule type" value="Genomic_DNA"/>
</dbReference>
<feature type="domain" description="Core-binding (CB)" evidence="3">
    <location>
        <begin position="1"/>
        <end position="92"/>
    </location>
</feature>
<dbReference type="PROSITE" id="PS51900">
    <property type="entry name" value="CB"/>
    <property type="match status" value="1"/>
</dbReference>
<evidence type="ECO:0000256" key="1">
    <source>
        <dbReference type="ARBA" id="ARBA00023125"/>
    </source>
</evidence>
<reference evidence="4" key="1">
    <citation type="journal article" date="2022" name="Int. J. Syst. Evol. Microbiol.">
        <title>A novel species of lactic acid bacteria, Ligilactobacillus pabuli sp. nov., isolated from alfalfa silage.</title>
        <authorList>
            <person name="Tohno M."/>
            <person name="Tanizawa Y."/>
            <person name="Sawada H."/>
            <person name="Sakamoto M."/>
            <person name="Ohkuma M."/>
            <person name="Kobayashi H."/>
        </authorList>
    </citation>
    <scope>NUCLEOTIDE SEQUENCE</scope>
    <source>
        <strain evidence="4">AF129</strain>
    </source>
</reference>
<keyword evidence="5" id="KW-1185">Reference proteome</keyword>
<keyword evidence="1 2" id="KW-0238">DNA-binding</keyword>
<comment type="caution">
    <text evidence="4">The sequence shown here is derived from an EMBL/GenBank/DDBJ whole genome shotgun (WGS) entry which is preliminary data.</text>
</comment>
<dbReference type="Proteomes" id="UP001055149">
    <property type="component" value="Unassembled WGS sequence"/>
</dbReference>
<evidence type="ECO:0000313" key="5">
    <source>
        <dbReference type="Proteomes" id="UP001055149"/>
    </source>
</evidence>
<proteinExistence type="predicted"/>
<gene>
    <name evidence="4" type="ORF">LPAF129_01240</name>
</gene>